<proteinExistence type="predicted"/>
<dbReference type="Pfam" id="PF06943">
    <property type="entry name" value="zf-LSD1"/>
    <property type="match status" value="3"/>
</dbReference>
<dbReference type="AlphaFoldDB" id="A0A061RA73"/>
<accession>A0A061RA73</accession>
<feature type="domain" description="Zinc finger LSD1-type" evidence="4">
    <location>
        <begin position="99"/>
        <end position="123"/>
    </location>
</feature>
<dbReference type="GO" id="GO:0005634">
    <property type="term" value="C:nucleus"/>
    <property type="evidence" value="ECO:0007669"/>
    <property type="project" value="UniProtKB-SubCell"/>
</dbReference>
<name>A0A061RA73_9CHLO</name>
<dbReference type="PANTHER" id="PTHR31747">
    <property type="entry name" value="PROTEIN LSD1"/>
    <property type="match status" value="1"/>
</dbReference>
<keyword evidence="2" id="KW-0539">Nucleus</keyword>
<feature type="domain" description="Zinc finger LSD1-type" evidence="4">
    <location>
        <begin position="20"/>
        <end position="44"/>
    </location>
</feature>
<dbReference type="PANTHER" id="PTHR31747:SF3">
    <property type="entry name" value="PROTEIN LSD1"/>
    <property type="match status" value="1"/>
</dbReference>
<dbReference type="InterPro" id="IPR005735">
    <property type="entry name" value="Znf_LSD1"/>
</dbReference>
<organism evidence="5">
    <name type="scientific">Tetraselmis sp. GSL018</name>
    <dbReference type="NCBI Taxonomy" id="582737"/>
    <lineage>
        <taxon>Eukaryota</taxon>
        <taxon>Viridiplantae</taxon>
        <taxon>Chlorophyta</taxon>
        <taxon>core chlorophytes</taxon>
        <taxon>Chlorodendrophyceae</taxon>
        <taxon>Chlorodendrales</taxon>
        <taxon>Chlorodendraceae</taxon>
        <taxon>Tetraselmis</taxon>
    </lineage>
</organism>
<gene>
    <name evidence="5" type="ORF">TSPGSL018_5389</name>
</gene>
<evidence type="ECO:0000256" key="1">
    <source>
        <dbReference type="ARBA" id="ARBA00004123"/>
    </source>
</evidence>
<dbReference type="EMBL" id="GBEZ01016387">
    <property type="protein sequence ID" value="JAC69857.1"/>
    <property type="molecule type" value="Transcribed_RNA"/>
</dbReference>
<sequence>MYRPPAQHPQSFSPQSQIVCSGCSTLLMYPQGATNVKCARCHHVTQTSEMAQLVCSGCCVLLMYPRGANTVQCSRCSTINRAMQAQSNNQRSQTGQIVCSGCRVTLVYSFGAQSVKCALCNCVTHVAANAAASSTGGAESSTAQGDIIPPRNPEKASAPKPAAVVVQNPSTIDDYGNEVQSISVGLHSGG</sequence>
<evidence type="ECO:0000256" key="2">
    <source>
        <dbReference type="ARBA" id="ARBA00023242"/>
    </source>
</evidence>
<feature type="region of interest" description="Disordered" evidence="3">
    <location>
        <begin position="134"/>
        <end position="163"/>
    </location>
</feature>
<evidence type="ECO:0000313" key="5">
    <source>
        <dbReference type="EMBL" id="JAC69857.1"/>
    </source>
</evidence>
<feature type="domain" description="Zinc finger LSD1-type" evidence="4">
    <location>
        <begin position="55"/>
        <end position="79"/>
    </location>
</feature>
<comment type="subcellular location">
    <subcellularLocation>
        <location evidence="1">Nucleus</location>
    </subcellularLocation>
</comment>
<evidence type="ECO:0000259" key="4">
    <source>
        <dbReference type="Pfam" id="PF06943"/>
    </source>
</evidence>
<reference evidence="5" key="1">
    <citation type="submission" date="2014-05" db="EMBL/GenBank/DDBJ databases">
        <title>The transcriptome of the halophilic microalga Tetraselmis sp. GSL018 isolated from the Great Salt Lake, Utah.</title>
        <authorList>
            <person name="Jinkerson R.E."/>
            <person name="D'Adamo S."/>
            <person name="Posewitz M.C."/>
        </authorList>
    </citation>
    <scope>NUCLEOTIDE SEQUENCE</scope>
    <source>
        <strain evidence="5">GSL018</strain>
    </source>
</reference>
<evidence type="ECO:0000256" key="3">
    <source>
        <dbReference type="SAM" id="MobiDB-lite"/>
    </source>
</evidence>
<feature type="compositionally biased region" description="Low complexity" evidence="3">
    <location>
        <begin position="134"/>
        <end position="143"/>
    </location>
</feature>
<dbReference type="NCBIfam" id="TIGR01053">
    <property type="entry name" value="LSD1"/>
    <property type="match status" value="3"/>
</dbReference>
<dbReference type="InterPro" id="IPR040319">
    <property type="entry name" value="LSD1-like"/>
</dbReference>
<protein>
    <submittedName>
        <fullName evidence="5">Protein lsd1-like</fullName>
    </submittedName>
</protein>